<dbReference type="AlphaFoldDB" id="A0A0F9DQX7"/>
<evidence type="ECO:0000313" key="1">
    <source>
        <dbReference type="EMBL" id="KKL14308.1"/>
    </source>
</evidence>
<protein>
    <submittedName>
        <fullName evidence="1">Uncharacterized protein</fullName>
    </submittedName>
</protein>
<organism evidence="1">
    <name type="scientific">marine sediment metagenome</name>
    <dbReference type="NCBI Taxonomy" id="412755"/>
    <lineage>
        <taxon>unclassified sequences</taxon>
        <taxon>metagenomes</taxon>
        <taxon>ecological metagenomes</taxon>
    </lineage>
</organism>
<name>A0A0F9DQX7_9ZZZZ</name>
<reference evidence="1" key="1">
    <citation type="journal article" date="2015" name="Nature">
        <title>Complex archaea that bridge the gap between prokaryotes and eukaryotes.</title>
        <authorList>
            <person name="Spang A."/>
            <person name="Saw J.H."/>
            <person name="Jorgensen S.L."/>
            <person name="Zaremba-Niedzwiedzka K."/>
            <person name="Martijn J."/>
            <person name="Lind A.E."/>
            <person name="van Eijk R."/>
            <person name="Schleper C."/>
            <person name="Guy L."/>
            <person name="Ettema T.J."/>
        </authorList>
    </citation>
    <scope>NUCLEOTIDE SEQUENCE</scope>
</reference>
<feature type="non-terminal residue" evidence="1">
    <location>
        <position position="1"/>
    </location>
</feature>
<sequence length="141" mass="15805">HNRDWSISVALNPYQQKVLQGIRLDQQTRGVALVTYSSTGAGVNVNDMFARRIGWVESESFFSGAVAWPSRITRLGREGGWTPDSDVIITCHRDYLGALGTGAGFKERFNYIKVDGVSFRPQRIVDCIETQEIVVHCDRLT</sequence>
<dbReference type="EMBL" id="LAZR01040509">
    <property type="protein sequence ID" value="KKL14308.1"/>
    <property type="molecule type" value="Genomic_DNA"/>
</dbReference>
<proteinExistence type="predicted"/>
<accession>A0A0F9DQX7</accession>
<comment type="caution">
    <text evidence="1">The sequence shown here is derived from an EMBL/GenBank/DDBJ whole genome shotgun (WGS) entry which is preliminary data.</text>
</comment>
<gene>
    <name evidence="1" type="ORF">LCGC14_2517040</name>
</gene>